<name>A0A1I0N6D6_9EURY</name>
<keyword evidence="2" id="KW-1185">Reference proteome</keyword>
<sequence>MELESTPESLTCTECGEELSDQGYLPAVERDDDYEPLPDGAICGACGFNEVGFAGCAPELDDVVGSDSDLASDADQADALLHVRITEDGLDVLSAKE</sequence>
<dbReference type="RefSeq" id="WP_049992037.1">
    <property type="nucleotide sequence ID" value="NZ_FOIS01000002.1"/>
</dbReference>
<dbReference type="OrthoDB" id="205283at2157"/>
<gene>
    <name evidence="1" type="ORF">SAMN05216285_1363</name>
</gene>
<evidence type="ECO:0000313" key="1">
    <source>
        <dbReference type="EMBL" id="SEV96401.1"/>
    </source>
</evidence>
<accession>A0A1I0N6D6</accession>
<dbReference type="eggNOG" id="arCOG06359">
    <property type="taxonomic scope" value="Archaea"/>
</dbReference>
<evidence type="ECO:0000313" key="2">
    <source>
        <dbReference type="Proteomes" id="UP000183275"/>
    </source>
</evidence>
<dbReference type="EMBL" id="FOIS01000002">
    <property type="protein sequence ID" value="SEV96401.1"/>
    <property type="molecule type" value="Genomic_DNA"/>
</dbReference>
<dbReference type="AlphaFoldDB" id="A0A1I0N6D6"/>
<proteinExistence type="predicted"/>
<protein>
    <submittedName>
        <fullName evidence="1">Uncharacterized protein</fullName>
    </submittedName>
</protein>
<dbReference type="Proteomes" id="UP000183275">
    <property type="component" value="Unassembled WGS sequence"/>
</dbReference>
<organism evidence="1 2">
    <name type="scientific">Natrinema salifodinae</name>
    <dbReference type="NCBI Taxonomy" id="1202768"/>
    <lineage>
        <taxon>Archaea</taxon>
        <taxon>Methanobacteriati</taxon>
        <taxon>Methanobacteriota</taxon>
        <taxon>Stenosarchaea group</taxon>
        <taxon>Halobacteria</taxon>
        <taxon>Halobacteriales</taxon>
        <taxon>Natrialbaceae</taxon>
        <taxon>Natrinema</taxon>
    </lineage>
</organism>
<reference evidence="2" key="1">
    <citation type="submission" date="2016-10" db="EMBL/GenBank/DDBJ databases">
        <authorList>
            <person name="Varghese N."/>
        </authorList>
    </citation>
    <scope>NUCLEOTIDE SEQUENCE [LARGE SCALE GENOMIC DNA]</scope>
    <source>
        <strain evidence="2">CGMCC 1.12284</strain>
    </source>
</reference>